<proteinExistence type="predicted"/>
<feature type="compositionally biased region" description="Gly residues" evidence="4">
    <location>
        <begin position="497"/>
        <end position="510"/>
    </location>
</feature>
<keyword evidence="2" id="KW-0067">ATP-binding</keyword>
<dbReference type="InterPro" id="IPR002372">
    <property type="entry name" value="PQQ_rpt_dom"/>
</dbReference>
<dbReference type="Gene3D" id="3.30.420.40">
    <property type="match status" value="2"/>
</dbReference>
<dbReference type="InterPro" id="IPR018391">
    <property type="entry name" value="PQQ_b-propeller_rpt"/>
</dbReference>
<evidence type="ECO:0000256" key="2">
    <source>
        <dbReference type="ARBA" id="ARBA00022840"/>
    </source>
</evidence>
<dbReference type="GO" id="GO:0140662">
    <property type="term" value="F:ATP-dependent protein folding chaperone"/>
    <property type="evidence" value="ECO:0007669"/>
    <property type="project" value="InterPro"/>
</dbReference>
<accession>A0A919NNQ0</accession>
<reference evidence="6" key="1">
    <citation type="submission" date="2021-01" db="EMBL/GenBank/DDBJ databases">
        <title>Whole genome shotgun sequence of Actinoplanes tereljensis NBRC 105297.</title>
        <authorList>
            <person name="Komaki H."/>
            <person name="Tamura T."/>
        </authorList>
    </citation>
    <scope>NUCLEOTIDE SEQUENCE</scope>
    <source>
        <strain evidence="6">NBRC 105297</strain>
    </source>
</reference>
<feature type="compositionally biased region" description="Low complexity" evidence="4">
    <location>
        <begin position="986"/>
        <end position="1029"/>
    </location>
</feature>
<evidence type="ECO:0000256" key="1">
    <source>
        <dbReference type="ARBA" id="ARBA00022741"/>
    </source>
</evidence>
<feature type="domain" description="Pyrrolo-quinoline quinone repeat" evidence="5">
    <location>
        <begin position="670"/>
        <end position="867"/>
    </location>
</feature>
<feature type="region of interest" description="Disordered" evidence="4">
    <location>
        <begin position="486"/>
        <end position="610"/>
    </location>
</feature>
<feature type="compositionally biased region" description="Gly residues" evidence="4">
    <location>
        <begin position="517"/>
        <end position="528"/>
    </location>
</feature>
<dbReference type="Gene3D" id="2.130.10.10">
    <property type="entry name" value="YVTN repeat-like/Quinoprotein amine dehydrogenase"/>
    <property type="match status" value="2"/>
</dbReference>
<feature type="region of interest" description="Disordered" evidence="4">
    <location>
        <begin position="419"/>
        <end position="440"/>
    </location>
</feature>
<feature type="region of interest" description="Disordered" evidence="4">
    <location>
        <begin position="986"/>
        <end position="1055"/>
    </location>
</feature>
<dbReference type="Pfam" id="PF13360">
    <property type="entry name" value="PQQ_2"/>
    <property type="match status" value="1"/>
</dbReference>
<dbReference type="InterPro" id="IPR011047">
    <property type="entry name" value="Quinoprotein_ADH-like_sf"/>
</dbReference>
<dbReference type="SUPFAM" id="SSF50998">
    <property type="entry name" value="Quinoprotein alcohol dehydrogenase-like"/>
    <property type="match status" value="1"/>
</dbReference>
<dbReference type="PRINTS" id="PR00301">
    <property type="entry name" value="HEATSHOCK70"/>
</dbReference>
<evidence type="ECO:0000259" key="5">
    <source>
        <dbReference type="Pfam" id="PF13360"/>
    </source>
</evidence>
<gene>
    <name evidence="6" type="ORF">Ate02nite_41800</name>
</gene>
<protein>
    <recommendedName>
        <fullName evidence="5">Pyrrolo-quinoline quinone repeat domain-containing protein</fullName>
    </recommendedName>
</protein>
<keyword evidence="3" id="KW-0143">Chaperone</keyword>
<organism evidence="6 7">
    <name type="scientific">Paractinoplanes tereljensis</name>
    <dbReference type="NCBI Taxonomy" id="571912"/>
    <lineage>
        <taxon>Bacteria</taxon>
        <taxon>Bacillati</taxon>
        <taxon>Actinomycetota</taxon>
        <taxon>Actinomycetes</taxon>
        <taxon>Micromonosporales</taxon>
        <taxon>Micromonosporaceae</taxon>
        <taxon>Paractinoplanes</taxon>
    </lineage>
</organism>
<comment type="caution">
    <text evidence="6">The sequence shown here is derived from an EMBL/GenBank/DDBJ whole genome shotgun (WGS) entry which is preliminary data.</text>
</comment>
<evidence type="ECO:0000256" key="3">
    <source>
        <dbReference type="ARBA" id="ARBA00023186"/>
    </source>
</evidence>
<dbReference type="SMART" id="SM00564">
    <property type="entry name" value="PQQ"/>
    <property type="match status" value="6"/>
</dbReference>
<dbReference type="InterPro" id="IPR043129">
    <property type="entry name" value="ATPase_NBD"/>
</dbReference>
<dbReference type="GO" id="GO:0005524">
    <property type="term" value="F:ATP binding"/>
    <property type="evidence" value="ECO:0007669"/>
    <property type="project" value="UniProtKB-KW"/>
</dbReference>
<dbReference type="Proteomes" id="UP000623608">
    <property type="component" value="Unassembled WGS sequence"/>
</dbReference>
<dbReference type="SUPFAM" id="SSF53067">
    <property type="entry name" value="Actin-like ATPase domain"/>
    <property type="match status" value="2"/>
</dbReference>
<keyword evidence="1" id="KW-0547">Nucleotide-binding</keyword>
<dbReference type="InterPro" id="IPR013126">
    <property type="entry name" value="Hsp_70_fam"/>
</dbReference>
<sequence>MGEYGLGVDLGTTYTAAATNVDGVVETVRLGGRGPEMPSLVFLRSDGEVLVGDAAQRRGEGEPTRLAREFKRRLGDPVPIMLGGTPMSAHALTARVLRHVTAMVANGQGGPPSRIVLTHPANWGPYKRELLQQAAQLADLRQVTLRSEPEAAAVRYASTARVAVGETIAVYDLGGGTFDAAVLRKTATGFDVLGEPQGVEQLGGIDFDEAILEYVREQLGPNLAEMDLTDPTVTEALTRLRRECVEAKESLSFDTEAEIGVALPRLHTRVRIHRSEFESLISPALDDTIAALRRALRSASVEPADLRCIVLAGGSARIPLVGSLVEEAFGRPAASDEQPELGIALGAARLSGPEGTLREQPAPISSAPPRIASARPANAAASAGRAAAAAGAVAGVAGSGGVPVARGAAAGAAGLAGAGGAGGAAPGRGTGAGHADAGAPGNEAARAAAAGAAAAGISGAGLAGAPGSGAGAPAYGSSGGVAPGSGGLAGAAPNHGSPGGAAPGGGGSGGAAPAYGSPGGAAPGGGGPRNLAGGTASSFSDAAGAHVRPLSPGGPGLPSARVSGSAQVPGRDGGTGNGVSPQQREGVSSGAIPLSVPPGDTASRSWPPPAQAARKRSVKWPIIGGFAAVLVTVAAVSAIVLWPKDRGGGATPAAGSATSEASAPAAAVATVVWKTATGVGAGEPPAVGAELVFVSGADGTLRAYRRSDGGAAWELKLGDGLRASTRVVGGVVYAVTGDGGVYAIDAAKGREVWRRSTGNPIVARPIVDSERVFVGGQDGILYGYRSPTGNGRWRVQVGEVSYPPTVIGGVGIVAGGDGRLHGVNAEGTQLWKPAVGKASGGPVDAGDAACVALADGTARCVRLADGELLPVIKADGTTLTRIYAAAGTLYGAGADGSVGAWDVVTGEKRWRTAATGAGAGFPVVRAGGVDVAFPDGRIVGLDPATGNVLWESRTGEKFDAASRGDETGLYIVGDGGVLYSLRPPGSATATAAPTVTTPAPTTAPTVTKKPTTRPTYRPTKTKSTTTEPTTTPPTTEPTFEPTPADGGNGNGGGNG</sequence>
<feature type="compositionally biased region" description="Gly residues" evidence="4">
    <location>
        <begin position="1046"/>
        <end position="1055"/>
    </location>
</feature>
<evidence type="ECO:0000256" key="4">
    <source>
        <dbReference type="SAM" id="MobiDB-lite"/>
    </source>
</evidence>
<evidence type="ECO:0000313" key="7">
    <source>
        <dbReference type="Proteomes" id="UP000623608"/>
    </source>
</evidence>
<dbReference type="AlphaFoldDB" id="A0A919NNQ0"/>
<dbReference type="EMBL" id="BOMY01000028">
    <property type="protein sequence ID" value="GIF21450.1"/>
    <property type="molecule type" value="Genomic_DNA"/>
</dbReference>
<dbReference type="Gene3D" id="3.90.640.10">
    <property type="entry name" value="Actin, Chain A, domain 4"/>
    <property type="match status" value="1"/>
</dbReference>
<dbReference type="PANTHER" id="PTHR19375">
    <property type="entry name" value="HEAT SHOCK PROTEIN 70KDA"/>
    <property type="match status" value="1"/>
</dbReference>
<keyword evidence="7" id="KW-1185">Reference proteome</keyword>
<feature type="compositionally biased region" description="Gly residues" evidence="4">
    <location>
        <begin position="419"/>
        <end position="432"/>
    </location>
</feature>
<dbReference type="Pfam" id="PF00012">
    <property type="entry name" value="HSP70"/>
    <property type="match status" value="1"/>
</dbReference>
<dbReference type="RefSeq" id="WP_203808033.1">
    <property type="nucleotide sequence ID" value="NZ_BOMY01000028.1"/>
</dbReference>
<dbReference type="InterPro" id="IPR015943">
    <property type="entry name" value="WD40/YVTN_repeat-like_dom_sf"/>
</dbReference>
<evidence type="ECO:0000313" key="6">
    <source>
        <dbReference type="EMBL" id="GIF21450.1"/>
    </source>
</evidence>
<name>A0A919NNQ0_9ACTN</name>